<feature type="domain" description="Helix-hairpin-helix DNA-binding motif class 1" evidence="22">
    <location>
        <begin position="52"/>
        <end position="71"/>
    </location>
</feature>
<gene>
    <name evidence="25" type="ORF">GCM10018980_66460</name>
</gene>
<evidence type="ECO:0000313" key="26">
    <source>
        <dbReference type="Proteomes" id="UP000619355"/>
    </source>
</evidence>
<evidence type="ECO:0000256" key="11">
    <source>
        <dbReference type="ARBA" id="ARBA00022763"/>
    </source>
</evidence>
<evidence type="ECO:0000256" key="1">
    <source>
        <dbReference type="ARBA" id="ARBA00001946"/>
    </source>
</evidence>
<keyword evidence="13" id="KW-0239">DNA-directed DNA polymerase</keyword>
<evidence type="ECO:0000256" key="17">
    <source>
        <dbReference type="ARBA" id="ARBA00035726"/>
    </source>
</evidence>
<keyword evidence="7" id="KW-0237">DNA synthesis</keyword>
<dbReference type="EC" id="4.2.99.18" evidence="4"/>
<keyword evidence="14" id="KW-0915">Sodium</keyword>
<keyword evidence="12" id="KW-0832">Ubl conjugation</keyword>
<dbReference type="InterPro" id="IPR037160">
    <property type="entry name" value="DNA_Pol_thumb_sf"/>
</dbReference>
<dbReference type="GO" id="GO:0003677">
    <property type="term" value="F:DNA binding"/>
    <property type="evidence" value="ECO:0007669"/>
    <property type="project" value="InterPro"/>
</dbReference>
<evidence type="ECO:0000259" key="22">
    <source>
        <dbReference type="SMART" id="SM00278"/>
    </source>
</evidence>
<dbReference type="InterPro" id="IPR002054">
    <property type="entry name" value="DNA-dir_DNA_pol_X"/>
</dbReference>
<dbReference type="GO" id="GO:0003887">
    <property type="term" value="F:DNA-directed DNA polymerase activity"/>
    <property type="evidence" value="ECO:0007669"/>
    <property type="project" value="UniProtKB-KW"/>
</dbReference>
<keyword evidence="6" id="KW-0488">Methylation</keyword>
<feature type="domain" description="Helix-hairpin-helix DNA-binding motif class 1" evidence="22">
    <location>
        <begin position="92"/>
        <end position="111"/>
    </location>
</feature>
<evidence type="ECO:0000259" key="23">
    <source>
        <dbReference type="SMART" id="SM00481"/>
    </source>
</evidence>
<evidence type="ECO:0000259" key="24">
    <source>
        <dbReference type="SMART" id="SM00483"/>
    </source>
</evidence>
<dbReference type="Gene3D" id="3.20.20.140">
    <property type="entry name" value="Metal-dependent hydrolases"/>
    <property type="match status" value="1"/>
</dbReference>
<dbReference type="InterPro" id="IPR050243">
    <property type="entry name" value="PHP_phosphatase"/>
</dbReference>
<evidence type="ECO:0000256" key="19">
    <source>
        <dbReference type="ARBA" id="ARBA00044678"/>
    </source>
</evidence>
<dbReference type="PANTHER" id="PTHR36928">
    <property type="entry name" value="PHOSPHATASE YCDX-RELATED"/>
    <property type="match status" value="1"/>
</dbReference>
<dbReference type="GO" id="GO:0140078">
    <property type="term" value="F:class I DNA-(apurinic or apyrimidinic site) endonuclease activity"/>
    <property type="evidence" value="ECO:0007669"/>
    <property type="project" value="UniProtKB-EC"/>
</dbReference>
<dbReference type="InterPro" id="IPR022311">
    <property type="entry name" value="PolX-like"/>
</dbReference>
<keyword evidence="8" id="KW-0808">Transferase</keyword>
<evidence type="ECO:0000256" key="18">
    <source>
        <dbReference type="ARBA" id="ARBA00044632"/>
    </source>
</evidence>
<comment type="catalytic activity">
    <reaction evidence="21">
        <text>DNA(n) + a 2'-deoxyribonucleoside 5'-triphosphate = DNA(n+1) + diphosphate</text>
        <dbReference type="Rhea" id="RHEA:22508"/>
        <dbReference type="Rhea" id="RHEA-COMP:17339"/>
        <dbReference type="Rhea" id="RHEA-COMP:17340"/>
        <dbReference type="ChEBI" id="CHEBI:33019"/>
        <dbReference type="ChEBI" id="CHEBI:61560"/>
        <dbReference type="ChEBI" id="CHEBI:173112"/>
        <dbReference type="EC" id="2.7.7.7"/>
    </reaction>
</comment>
<evidence type="ECO:0000256" key="20">
    <source>
        <dbReference type="ARBA" id="ARBA00045548"/>
    </source>
</evidence>
<feature type="domain" description="Polymerase/histidinol phosphatase N-terminal" evidence="23">
    <location>
        <begin position="340"/>
        <end position="418"/>
    </location>
</feature>
<keyword evidence="11" id="KW-0227">DNA damage</keyword>
<evidence type="ECO:0000256" key="2">
    <source>
        <dbReference type="ARBA" id="ARBA00004496"/>
    </source>
</evidence>
<accession>A0A919KFF9</accession>
<dbReference type="Gene3D" id="3.30.210.10">
    <property type="entry name" value="DNA polymerase, thumb domain"/>
    <property type="match status" value="1"/>
</dbReference>
<dbReference type="Gene3D" id="3.30.460.10">
    <property type="entry name" value="Beta Polymerase, domain 2"/>
    <property type="match status" value="1"/>
</dbReference>
<feature type="domain" description="Helix-hairpin-helix DNA-binding motif class 1" evidence="22">
    <location>
        <begin position="127"/>
        <end position="146"/>
    </location>
</feature>
<evidence type="ECO:0000256" key="21">
    <source>
        <dbReference type="ARBA" id="ARBA00049244"/>
    </source>
</evidence>
<keyword evidence="9" id="KW-0548">Nucleotidyltransferase</keyword>
<evidence type="ECO:0000256" key="7">
    <source>
        <dbReference type="ARBA" id="ARBA00022634"/>
    </source>
</evidence>
<evidence type="ECO:0000256" key="4">
    <source>
        <dbReference type="ARBA" id="ARBA00012720"/>
    </source>
</evidence>
<dbReference type="CDD" id="cd07436">
    <property type="entry name" value="PHP_PolX"/>
    <property type="match status" value="1"/>
</dbReference>
<keyword evidence="15" id="KW-0234">DNA repair</keyword>
<comment type="function">
    <text evidence="20">Repair polymerase that plays a key role in base-excision repair. During this process, the damaged base is excised by specific DNA glycosylases, the DNA backbone is nicked at the abasic site by an apurinic/apyrimidic (AP) endonuclease, and POLB removes 5'-deoxyribose-phosphate from the preincised AP site acting as a 5'-deoxyribose-phosphate lyase (5'-dRP lyase); through its DNA polymerase activity, it adds one nucleotide to the 3' end of the arising single-nucleotide gap. Conducts 'gap-filling' DNA synthesis in a stepwise distributive fashion rather than in a processive fashion as for other DNA polymerases. It is also able to cleave sugar-phosphate bonds 3' to an intact AP site, acting as an AP lyase.</text>
</comment>
<dbReference type="SMART" id="SM00483">
    <property type="entry name" value="POLXc"/>
    <property type="match status" value="1"/>
</dbReference>
<evidence type="ECO:0000313" key="25">
    <source>
        <dbReference type="EMBL" id="GHG71315.1"/>
    </source>
</evidence>
<evidence type="ECO:0000256" key="8">
    <source>
        <dbReference type="ARBA" id="ARBA00022679"/>
    </source>
</evidence>
<dbReference type="SUPFAM" id="SSF81301">
    <property type="entry name" value="Nucleotidyltransferase"/>
    <property type="match status" value="1"/>
</dbReference>
<evidence type="ECO:0000256" key="15">
    <source>
        <dbReference type="ARBA" id="ARBA00023204"/>
    </source>
</evidence>
<comment type="catalytic activity">
    <reaction evidence="19">
        <text>a 5'-end 2'-deoxyribose-2'-deoxyribonucleotide-DNA = (2E,4S)-4-hydroxypenten-2-al-5-phosphate + a 5'-end 5'-phospho-2'-deoxyribonucleoside-DNA + H(+)</text>
        <dbReference type="Rhea" id="RHEA:76255"/>
        <dbReference type="Rhea" id="RHEA-COMP:13180"/>
        <dbReference type="Rhea" id="RHEA-COMP:18657"/>
        <dbReference type="ChEBI" id="CHEBI:15378"/>
        <dbReference type="ChEBI" id="CHEBI:136412"/>
        <dbReference type="ChEBI" id="CHEBI:195194"/>
        <dbReference type="ChEBI" id="CHEBI:195195"/>
    </reaction>
</comment>
<keyword evidence="25" id="KW-0269">Exonuclease</keyword>
<dbReference type="GO" id="GO:0004527">
    <property type="term" value="F:exonuclease activity"/>
    <property type="evidence" value="ECO:0007669"/>
    <property type="project" value="UniProtKB-KW"/>
</dbReference>
<organism evidence="25 26">
    <name type="scientific">Streptomyces capoamus</name>
    <dbReference type="NCBI Taxonomy" id="68183"/>
    <lineage>
        <taxon>Bacteria</taxon>
        <taxon>Bacillati</taxon>
        <taxon>Actinomycetota</taxon>
        <taxon>Actinomycetes</taxon>
        <taxon>Kitasatosporales</taxon>
        <taxon>Streptomycetaceae</taxon>
        <taxon>Streptomyces</taxon>
    </lineage>
</organism>
<dbReference type="SMART" id="SM00481">
    <property type="entry name" value="POLIIIAc"/>
    <property type="match status" value="1"/>
</dbReference>
<dbReference type="SMART" id="SM00278">
    <property type="entry name" value="HhH1"/>
    <property type="match status" value="3"/>
</dbReference>
<dbReference type="Pfam" id="PF14520">
    <property type="entry name" value="HHH_5"/>
    <property type="match status" value="1"/>
</dbReference>
<keyword evidence="26" id="KW-1185">Reference proteome</keyword>
<dbReference type="Proteomes" id="UP000619355">
    <property type="component" value="Unassembled WGS sequence"/>
</dbReference>
<keyword evidence="25" id="KW-0540">Nuclease</keyword>
<keyword evidence="10" id="KW-0235">DNA replication</keyword>
<evidence type="ECO:0000256" key="9">
    <source>
        <dbReference type="ARBA" id="ARBA00022695"/>
    </source>
</evidence>
<dbReference type="SUPFAM" id="SSF47802">
    <property type="entry name" value="DNA polymerase beta, N-terminal domain-like"/>
    <property type="match status" value="1"/>
</dbReference>
<protein>
    <recommendedName>
        <fullName evidence="5">DNA polymerase beta</fullName>
        <ecNumber evidence="3">2.7.7.7</ecNumber>
        <ecNumber evidence="4">4.2.99.18</ecNumber>
    </recommendedName>
    <alternativeName>
        <fullName evidence="16">5'-deoxyribose-phosphate lyase</fullName>
    </alternativeName>
    <alternativeName>
        <fullName evidence="17">AP lyase</fullName>
    </alternativeName>
</protein>
<evidence type="ECO:0000256" key="10">
    <source>
        <dbReference type="ARBA" id="ARBA00022705"/>
    </source>
</evidence>
<dbReference type="InterPro" id="IPR029398">
    <property type="entry name" value="PolB_thumb"/>
</dbReference>
<evidence type="ECO:0000256" key="12">
    <source>
        <dbReference type="ARBA" id="ARBA00022843"/>
    </source>
</evidence>
<evidence type="ECO:0000256" key="13">
    <source>
        <dbReference type="ARBA" id="ARBA00022932"/>
    </source>
</evidence>
<dbReference type="InterPro" id="IPR004013">
    <property type="entry name" value="PHP_dom"/>
</dbReference>
<evidence type="ECO:0000256" key="6">
    <source>
        <dbReference type="ARBA" id="ARBA00022481"/>
    </source>
</evidence>
<dbReference type="RefSeq" id="WP_189985812.1">
    <property type="nucleotide sequence ID" value="NZ_BNBF01000028.1"/>
</dbReference>
<dbReference type="InterPro" id="IPR016195">
    <property type="entry name" value="Pol/histidinol_Pase-like"/>
</dbReference>
<dbReference type="AlphaFoldDB" id="A0A919KFF9"/>
<comment type="cofactor">
    <cofactor evidence="1">
        <name>Mg(2+)</name>
        <dbReference type="ChEBI" id="CHEBI:18420"/>
    </cofactor>
</comment>
<dbReference type="InterPro" id="IPR047967">
    <property type="entry name" value="PolX_PHP"/>
</dbReference>
<dbReference type="GO" id="GO:0008270">
    <property type="term" value="F:zinc ion binding"/>
    <property type="evidence" value="ECO:0007669"/>
    <property type="project" value="TreeGrafter"/>
</dbReference>
<dbReference type="InterPro" id="IPR002008">
    <property type="entry name" value="DNA_pol_X_beta-like"/>
</dbReference>
<dbReference type="SUPFAM" id="SSF158702">
    <property type="entry name" value="Sec63 N-terminal domain-like"/>
    <property type="match status" value="1"/>
</dbReference>
<dbReference type="NCBIfam" id="NF006375">
    <property type="entry name" value="PRK08609.1"/>
    <property type="match status" value="1"/>
</dbReference>
<dbReference type="PIRSF" id="PIRSF005047">
    <property type="entry name" value="UCP005047_YshC"/>
    <property type="match status" value="1"/>
</dbReference>
<comment type="subcellular location">
    <subcellularLocation>
        <location evidence="2">Cytoplasm</location>
    </subcellularLocation>
</comment>
<evidence type="ECO:0000256" key="5">
    <source>
        <dbReference type="ARBA" id="ARBA00020020"/>
    </source>
</evidence>
<keyword evidence="25" id="KW-0378">Hydrolase</keyword>
<dbReference type="EC" id="2.7.7.7" evidence="3"/>
<comment type="caution">
    <text evidence="25">The sequence shown here is derived from an EMBL/GenBank/DDBJ whole genome shotgun (WGS) entry which is preliminary data.</text>
</comment>
<evidence type="ECO:0000256" key="16">
    <source>
        <dbReference type="ARBA" id="ARBA00035717"/>
    </source>
</evidence>
<dbReference type="PANTHER" id="PTHR36928:SF1">
    <property type="entry name" value="PHOSPHATASE YCDX-RELATED"/>
    <property type="match status" value="1"/>
</dbReference>
<dbReference type="CDD" id="cd00141">
    <property type="entry name" value="NT_POLXc"/>
    <property type="match status" value="1"/>
</dbReference>
<reference evidence="26" key="1">
    <citation type="journal article" date="2019" name="Int. J. Syst. Evol. Microbiol.">
        <title>The Global Catalogue of Microorganisms (GCM) 10K type strain sequencing project: providing services to taxonomists for standard genome sequencing and annotation.</title>
        <authorList>
            <consortium name="The Broad Institute Genomics Platform"/>
            <consortium name="The Broad Institute Genome Sequencing Center for Infectious Disease"/>
            <person name="Wu L."/>
            <person name="Ma J."/>
        </authorList>
    </citation>
    <scope>NUCLEOTIDE SEQUENCE [LARGE SCALE GENOMIC DNA]</scope>
    <source>
        <strain evidence="26">JCM 4253</strain>
    </source>
</reference>
<dbReference type="Pfam" id="PF14791">
    <property type="entry name" value="DNA_pol_B_thumb"/>
    <property type="match status" value="1"/>
</dbReference>
<comment type="catalytic activity">
    <reaction evidence="18">
        <text>2'-deoxyribonucleotide-(2'-deoxyribose 5'-phosphate)-2'-deoxyribonucleotide-DNA = a 3'-end 2'-deoxyribonucleotide-(2,3-dehydro-2,3-deoxyribose 5'-phosphate)-DNA + a 5'-end 5'-phospho-2'-deoxyribonucleoside-DNA + H(+)</text>
        <dbReference type="Rhea" id="RHEA:66592"/>
        <dbReference type="Rhea" id="RHEA-COMP:13180"/>
        <dbReference type="Rhea" id="RHEA-COMP:16897"/>
        <dbReference type="Rhea" id="RHEA-COMP:17067"/>
        <dbReference type="ChEBI" id="CHEBI:15378"/>
        <dbReference type="ChEBI" id="CHEBI:136412"/>
        <dbReference type="ChEBI" id="CHEBI:157695"/>
        <dbReference type="ChEBI" id="CHEBI:167181"/>
        <dbReference type="EC" id="4.2.99.18"/>
    </reaction>
</comment>
<sequence>MARPNAEVEALLREYADLVAITGGDAFRARAYEKAARAIGGYPADISALDAEELRQIPNVGRSIADKVAEYLRTGTMAVVEERRARIPAGVRELIAIPTLGPKKALRLYEDLHISSVDQLAAAVEADALADLKGFGEKTQDNIRHGIELLRQAGARVPLPRALDTAEEIVGELSAVPGCERCAYAGSLRRMRETVGDLDVLVAAGRSAPFMEALCGLPATAEVIARGTKKTSVRTGEGLQVDLRVVPPRSWGAALQYFTGSKGHNIRTRTLAVHRGLKLSEYGVFDTGSGESVASRTEEEVYARLGLPWIPPVLREDRGEIEAALGEGLPELVTERDIRGDLHTHTDLTDGLAPLEVMVEAAAGRGYAYYAVTDHAPDLSMQRMTKEKVLAQRERLRELDGTRHGMRLLHGTELNIGPDGEVDWPREFLAGFDLCVASLHSHFDLGRAAMTRRLVRACENPCVHLIGHPTTRLIGRRPGVDADWDEVFAACARTGTALEVNAQPDRLDLCDEDILRARAQGVKFAVNSDAHCVPHLAHLRFGVGTAQRGWLTGEDVVNTWPLARLRRFLRKDGRG</sequence>
<feature type="domain" description="DNA-directed DNA polymerase X" evidence="24">
    <location>
        <begin position="3"/>
        <end position="316"/>
    </location>
</feature>
<dbReference type="Pfam" id="PF14716">
    <property type="entry name" value="HHH_8"/>
    <property type="match status" value="1"/>
</dbReference>
<dbReference type="Gene3D" id="1.10.150.20">
    <property type="entry name" value="5' to 3' exonuclease, C-terminal subdomain"/>
    <property type="match status" value="1"/>
</dbReference>
<dbReference type="Pfam" id="PF02811">
    <property type="entry name" value="PHP"/>
    <property type="match status" value="1"/>
</dbReference>
<dbReference type="InterPro" id="IPR010996">
    <property type="entry name" value="HHH_MUS81"/>
</dbReference>
<evidence type="ECO:0000256" key="14">
    <source>
        <dbReference type="ARBA" id="ARBA00023053"/>
    </source>
</evidence>
<dbReference type="EMBL" id="BNBF01000028">
    <property type="protein sequence ID" value="GHG71315.1"/>
    <property type="molecule type" value="Genomic_DNA"/>
</dbReference>
<dbReference type="InterPro" id="IPR043519">
    <property type="entry name" value="NT_sf"/>
</dbReference>
<dbReference type="InterPro" id="IPR003141">
    <property type="entry name" value="Pol/His_phosphatase_N"/>
</dbReference>
<evidence type="ECO:0000256" key="3">
    <source>
        <dbReference type="ARBA" id="ARBA00012417"/>
    </source>
</evidence>
<dbReference type="GO" id="GO:0042578">
    <property type="term" value="F:phosphoric ester hydrolase activity"/>
    <property type="evidence" value="ECO:0007669"/>
    <property type="project" value="TreeGrafter"/>
</dbReference>
<dbReference type="Gene3D" id="1.10.150.110">
    <property type="entry name" value="DNA polymerase beta, N-terminal domain-like"/>
    <property type="match status" value="1"/>
</dbReference>
<dbReference type="InterPro" id="IPR003583">
    <property type="entry name" value="Hlx-hairpin-Hlx_DNA-bd_motif"/>
</dbReference>
<proteinExistence type="predicted"/>
<name>A0A919KFF9_9ACTN</name>
<dbReference type="PRINTS" id="PR00870">
    <property type="entry name" value="DNAPOLXBETA"/>
</dbReference>
<dbReference type="GO" id="GO:0005829">
    <property type="term" value="C:cytosol"/>
    <property type="evidence" value="ECO:0007669"/>
    <property type="project" value="TreeGrafter"/>
</dbReference>
<dbReference type="InterPro" id="IPR027421">
    <property type="entry name" value="DNA_pol_lamdba_lyase_dom_sf"/>
</dbReference>
<dbReference type="SUPFAM" id="SSF89550">
    <property type="entry name" value="PHP domain-like"/>
    <property type="match status" value="1"/>
</dbReference>
<dbReference type="GO" id="GO:0006281">
    <property type="term" value="P:DNA repair"/>
    <property type="evidence" value="ECO:0007669"/>
    <property type="project" value="UniProtKB-KW"/>
</dbReference>